<dbReference type="PANTHER" id="PTHR19302">
    <property type="entry name" value="GAMMA TUBULIN COMPLEX PROTEIN"/>
    <property type="match status" value="1"/>
</dbReference>
<evidence type="ECO:0000313" key="9">
    <source>
        <dbReference type="EMBL" id="KAJ6231339.1"/>
    </source>
</evidence>
<dbReference type="EMBL" id="JAOAOG010000301">
    <property type="protein sequence ID" value="KAJ6231339.1"/>
    <property type="molecule type" value="Genomic_DNA"/>
</dbReference>
<comment type="subcellular location">
    <subcellularLocation>
        <location evidence="1">Cytoplasm</location>
        <location evidence="1">Cytoskeleton</location>
    </subcellularLocation>
</comment>
<feature type="compositionally biased region" description="Acidic residues" evidence="6">
    <location>
        <begin position="351"/>
        <end position="373"/>
    </location>
</feature>
<evidence type="ECO:0000256" key="1">
    <source>
        <dbReference type="ARBA" id="ARBA00004245"/>
    </source>
</evidence>
<dbReference type="Proteomes" id="UP001150062">
    <property type="component" value="Unassembled WGS sequence"/>
</dbReference>
<evidence type="ECO:0000313" key="10">
    <source>
        <dbReference type="Proteomes" id="UP001150062"/>
    </source>
</evidence>
<evidence type="ECO:0008006" key="11">
    <source>
        <dbReference type="Google" id="ProtNLM"/>
    </source>
</evidence>
<keyword evidence="10" id="KW-1185">Reference proteome</keyword>
<feature type="region of interest" description="Disordered" evidence="6">
    <location>
        <begin position="142"/>
        <end position="162"/>
    </location>
</feature>
<comment type="caution">
    <text evidence="9">The sequence shown here is derived from an EMBL/GenBank/DDBJ whole genome shotgun (WGS) entry which is preliminary data.</text>
</comment>
<reference evidence="9" key="1">
    <citation type="submission" date="2022-08" db="EMBL/GenBank/DDBJ databases">
        <title>Novel sulfate-reducing endosymbionts in the free-living metamonad Anaeramoeba.</title>
        <authorList>
            <person name="Jerlstrom-Hultqvist J."/>
            <person name="Cepicka I."/>
            <person name="Gallot-Lavallee L."/>
            <person name="Salas-Leiva D."/>
            <person name="Curtis B.A."/>
            <person name="Zahonova K."/>
            <person name="Pipaliya S."/>
            <person name="Dacks J."/>
            <person name="Roger A.J."/>
        </authorList>
    </citation>
    <scope>NUCLEOTIDE SEQUENCE</scope>
    <source>
        <strain evidence="9">Schooner1</strain>
    </source>
</reference>
<feature type="region of interest" description="Disordered" evidence="6">
    <location>
        <begin position="736"/>
        <end position="773"/>
    </location>
</feature>
<proteinExistence type="inferred from homology"/>
<feature type="compositionally biased region" description="Basic and acidic residues" evidence="6">
    <location>
        <begin position="385"/>
        <end position="409"/>
    </location>
</feature>
<organism evidence="9 10">
    <name type="scientific">Anaeramoeba flamelloides</name>
    <dbReference type="NCBI Taxonomy" id="1746091"/>
    <lineage>
        <taxon>Eukaryota</taxon>
        <taxon>Metamonada</taxon>
        <taxon>Anaeramoebidae</taxon>
        <taxon>Anaeramoeba</taxon>
    </lineage>
</organism>
<keyword evidence="3" id="KW-0963">Cytoplasm</keyword>
<evidence type="ECO:0000256" key="5">
    <source>
        <dbReference type="ARBA" id="ARBA00023212"/>
    </source>
</evidence>
<sequence length="886" mass="104192">MLNKLKTKNESPWTNTDEEVFQKKRPNMFSGKPNLKDQIPEKELLRDLLYVLQGIEGKHIKYNLETDSYLVPFKYGVSLQKRNLISKISELGWLHQHIITFLDKSDRVGNSVGLVTSAFCSSIRNEMKNYYQFITQLISKIPPNKPLNKKNQNNKNKNKNKNKRQKFFQGKLTLFKLFSQTQSPLRKFRVLASICDTAETVKGGALISVLYDCLSHGDNEIRQTIGKILSKSWQPIFRIAKKWIRIGELDDPFKEFFVVSDPNVPKEHLWQKKYQLKKEMIPKFIEMKLANKILRIGKSINFIQECCRVQEEENNSVSILLQKLATNEGKENIHEVENFISNGSLINPIMSDDDDDDDDDDENYDNNENESSENDFQNSDSDSDSMEKEKEKEKEKENSDSNENENKSEEESDSEESAYDDFGFKEEESMKLFQEKKILQKLVEELSKKLDKEVLYIINNKYHFVDHCLTIKNFLLLGKGDFISHLMASLGESLSLPGSQIFRHNILGILENSIKQSSARDESESFLKRLDVKLSQPLKGQTGWDIFTLGYKVSSPINTILTSKLMSNYMKVFKFLWKLKRVEYSLSETWRWHMVSSSLLTQFKEIYPQLHLSYIMRNEMIHFVYNFQHYVMFEVLECSWADFVKELKDSKNLDDVIYAHNQYLLAILDKLMLLENSKSLLSQLFNIFNLVVKFKNVQDEIYRTALQEIGKQGRDRNLFHHYSLTNKKALKNRFSNQNQNQSQSQTQNQNQNQKNIKRNQRNNLRPQTPKTEKLVKKLKNRLLKIVYDYKMSFEAFQDLLSQQESTNPMLKFLEFRLDFNKFYINRMKREEKTVKVRNSIHSVGQRQSTPFGRNTVFTPTRGVTEENIIQMRKDLDKTRKKLFDFN</sequence>
<feature type="compositionally biased region" description="Acidic residues" evidence="6">
    <location>
        <begin position="410"/>
        <end position="419"/>
    </location>
</feature>
<keyword evidence="5" id="KW-0206">Cytoskeleton</keyword>
<evidence type="ECO:0000256" key="4">
    <source>
        <dbReference type="ARBA" id="ARBA00022701"/>
    </source>
</evidence>
<keyword evidence="4" id="KW-0493">Microtubule</keyword>
<dbReference type="InterPro" id="IPR040457">
    <property type="entry name" value="GCP_C"/>
</dbReference>
<feature type="domain" description="Gamma tubulin complex component protein N-terminal" evidence="8">
    <location>
        <begin position="45"/>
        <end position="341"/>
    </location>
</feature>
<dbReference type="InterPro" id="IPR041470">
    <property type="entry name" value="GCP_N"/>
</dbReference>
<dbReference type="Pfam" id="PF17681">
    <property type="entry name" value="GCP_N_terminal"/>
    <property type="match status" value="1"/>
</dbReference>
<evidence type="ECO:0000256" key="2">
    <source>
        <dbReference type="ARBA" id="ARBA00010337"/>
    </source>
</evidence>
<name>A0ABQ8XFQ3_9EUKA</name>
<accession>A0ABQ8XFQ3</accession>
<dbReference type="InterPro" id="IPR042241">
    <property type="entry name" value="GCP_C_sf"/>
</dbReference>
<evidence type="ECO:0000256" key="6">
    <source>
        <dbReference type="SAM" id="MobiDB-lite"/>
    </source>
</evidence>
<feature type="compositionally biased region" description="Low complexity" evidence="6">
    <location>
        <begin position="736"/>
        <end position="754"/>
    </location>
</feature>
<dbReference type="InterPro" id="IPR007259">
    <property type="entry name" value="GCP"/>
</dbReference>
<evidence type="ECO:0000256" key="3">
    <source>
        <dbReference type="ARBA" id="ARBA00022490"/>
    </source>
</evidence>
<feature type="domain" description="Gamma tubulin complex component C-terminal" evidence="7">
    <location>
        <begin position="465"/>
        <end position="823"/>
    </location>
</feature>
<dbReference type="PANTHER" id="PTHR19302:SF14">
    <property type="entry name" value="GAMMA-TUBULIN COMPLEX COMPONENT 3"/>
    <property type="match status" value="1"/>
</dbReference>
<evidence type="ECO:0000259" key="7">
    <source>
        <dbReference type="Pfam" id="PF04130"/>
    </source>
</evidence>
<protein>
    <recommendedName>
        <fullName evidence="11">Spindle pole body component</fullName>
    </recommendedName>
</protein>
<dbReference type="Pfam" id="PF04130">
    <property type="entry name" value="GCP_C_terminal"/>
    <property type="match status" value="1"/>
</dbReference>
<feature type="region of interest" description="Disordered" evidence="6">
    <location>
        <begin position="344"/>
        <end position="419"/>
    </location>
</feature>
<dbReference type="Gene3D" id="1.20.120.1900">
    <property type="entry name" value="Gamma-tubulin complex, C-terminal domain"/>
    <property type="match status" value="1"/>
</dbReference>
<gene>
    <name evidence="9" type="ORF">M0813_06068</name>
</gene>
<evidence type="ECO:0000259" key="8">
    <source>
        <dbReference type="Pfam" id="PF17681"/>
    </source>
</evidence>
<comment type="similarity">
    <text evidence="2">Belongs to the TUBGCP family.</text>
</comment>